<sequence>MFFELGNEEIKEQEMTYILASYIIGAGSLTIPRILANITNFFDGWICLVLGGMIAGTFTWVSVKLASRFPNQPFFMYVSSICSKPVAIVITICFVVYFIGILSYETRFVSIISKQYLLPRTPEEIISLLFLFVLVYAVSGTRIGVLRLNLLFLPIILFLALIVLGINIPIFKLKNLSPFFTTSWDRYLKGTKESIFFLSGSEIILFYLSFVKHSKKVGKFAMIGVSIPLGLYLFVYMMAVGVFTAKTNTMLVYPTIELAKEAEVPGGFFGRLESLFFTIWLMTIFNTASLLFDMAIICLNSLFQKVKKIKLIIILTPIIFLFAMYQKTLLEVSLLGKYLSYFTWVLGILLPSILLLLAKVRGIEGNG</sequence>
<evidence type="ECO:0000256" key="3">
    <source>
        <dbReference type="ARBA" id="ARBA00022448"/>
    </source>
</evidence>
<dbReference type="NCBIfam" id="TIGR00912">
    <property type="entry name" value="2A0309"/>
    <property type="match status" value="1"/>
</dbReference>
<evidence type="ECO:0000256" key="6">
    <source>
        <dbReference type="ARBA" id="ARBA00022989"/>
    </source>
</evidence>
<gene>
    <name evidence="9" type="ORF">P4447_14620</name>
</gene>
<feature type="transmembrane region" description="Helical" evidence="8">
    <location>
        <begin position="220"/>
        <end position="243"/>
    </location>
</feature>
<evidence type="ECO:0000313" key="9">
    <source>
        <dbReference type="EMBL" id="MED3563659.1"/>
    </source>
</evidence>
<keyword evidence="5 8" id="KW-0812">Transmembrane</keyword>
<name>A0ABU6NCB1_9BACI</name>
<keyword evidence="7 8" id="KW-0472">Membrane</keyword>
<dbReference type="PANTHER" id="PTHR34975:SF2">
    <property type="entry name" value="SPORE GERMINATION PROTEIN A2"/>
    <property type="match status" value="1"/>
</dbReference>
<feature type="transmembrane region" description="Helical" evidence="8">
    <location>
        <begin position="125"/>
        <end position="145"/>
    </location>
</feature>
<dbReference type="Gene3D" id="1.20.1740.10">
    <property type="entry name" value="Amino acid/polyamine transporter I"/>
    <property type="match status" value="1"/>
</dbReference>
<proteinExistence type="inferred from homology"/>
<keyword evidence="10" id="KW-1185">Reference proteome</keyword>
<evidence type="ECO:0000313" key="10">
    <source>
        <dbReference type="Proteomes" id="UP001330749"/>
    </source>
</evidence>
<comment type="subcellular location">
    <subcellularLocation>
        <location evidence="1">Membrane</location>
        <topology evidence="1">Multi-pass membrane protein</topology>
    </subcellularLocation>
</comment>
<evidence type="ECO:0000256" key="5">
    <source>
        <dbReference type="ARBA" id="ARBA00022692"/>
    </source>
</evidence>
<feature type="transmembrane region" description="Helical" evidence="8">
    <location>
        <begin position="275"/>
        <end position="297"/>
    </location>
</feature>
<evidence type="ECO:0000256" key="7">
    <source>
        <dbReference type="ARBA" id="ARBA00023136"/>
    </source>
</evidence>
<feature type="transmembrane region" description="Helical" evidence="8">
    <location>
        <begin position="42"/>
        <end position="62"/>
    </location>
</feature>
<keyword evidence="4" id="KW-0309">Germination</keyword>
<comment type="caution">
    <text evidence="9">The sequence shown here is derived from an EMBL/GenBank/DDBJ whole genome shotgun (WGS) entry which is preliminary data.</text>
</comment>
<dbReference type="PANTHER" id="PTHR34975">
    <property type="entry name" value="SPORE GERMINATION PROTEIN A2"/>
    <property type="match status" value="1"/>
</dbReference>
<feature type="transmembrane region" description="Helical" evidence="8">
    <location>
        <begin position="338"/>
        <end position="358"/>
    </location>
</feature>
<dbReference type="RefSeq" id="WP_327968717.1">
    <property type="nucleotide sequence ID" value="NZ_JARMQG010000204.1"/>
</dbReference>
<evidence type="ECO:0000256" key="8">
    <source>
        <dbReference type="SAM" id="Phobius"/>
    </source>
</evidence>
<feature type="transmembrane region" description="Helical" evidence="8">
    <location>
        <begin position="74"/>
        <end position="104"/>
    </location>
</feature>
<dbReference type="Pfam" id="PF03845">
    <property type="entry name" value="Spore_permease"/>
    <property type="match status" value="1"/>
</dbReference>
<feature type="transmembrane region" description="Helical" evidence="8">
    <location>
        <begin position="309"/>
        <end position="326"/>
    </location>
</feature>
<evidence type="ECO:0000256" key="1">
    <source>
        <dbReference type="ARBA" id="ARBA00004141"/>
    </source>
</evidence>
<dbReference type="EMBL" id="JARMQG010000204">
    <property type="protein sequence ID" value="MED3563659.1"/>
    <property type="molecule type" value="Genomic_DNA"/>
</dbReference>
<comment type="similarity">
    <text evidence="2">Belongs to the amino acid-polyamine-organocation (APC) superfamily. Spore germination protein (SGP) (TC 2.A.3.9) family.</text>
</comment>
<feature type="transmembrane region" description="Helical" evidence="8">
    <location>
        <begin position="15"/>
        <end position="35"/>
    </location>
</feature>
<evidence type="ECO:0000256" key="4">
    <source>
        <dbReference type="ARBA" id="ARBA00022544"/>
    </source>
</evidence>
<reference evidence="9 10" key="1">
    <citation type="submission" date="2023-03" db="EMBL/GenBank/DDBJ databases">
        <title>Bacillus Genome Sequencing.</title>
        <authorList>
            <person name="Dunlap C."/>
        </authorList>
    </citation>
    <scope>NUCLEOTIDE SEQUENCE [LARGE SCALE GENOMIC DNA]</scope>
    <source>
        <strain evidence="9 10">B-14544</strain>
    </source>
</reference>
<dbReference type="InterPro" id="IPR004761">
    <property type="entry name" value="Spore_GerAB"/>
</dbReference>
<dbReference type="Proteomes" id="UP001330749">
    <property type="component" value="Unassembled WGS sequence"/>
</dbReference>
<protein>
    <submittedName>
        <fullName evidence="9">Endospore germination permease</fullName>
    </submittedName>
</protein>
<keyword evidence="6 8" id="KW-1133">Transmembrane helix</keyword>
<evidence type="ECO:0000256" key="2">
    <source>
        <dbReference type="ARBA" id="ARBA00007998"/>
    </source>
</evidence>
<organism evidence="9 10">
    <name type="scientific">Bacillus xiapuensis</name>
    <dbReference type="NCBI Taxonomy" id="2014075"/>
    <lineage>
        <taxon>Bacteria</taxon>
        <taxon>Bacillati</taxon>
        <taxon>Bacillota</taxon>
        <taxon>Bacilli</taxon>
        <taxon>Bacillales</taxon>
        <taxon>Bacillaceae</taxon>
        <taxon>Bacillus</taxon>
    </lineage>
</organism>
<feature type="transmembrane region" description="Helical" evidence="8">
    <location>
        <begin position="151"/>
        <end position="171"/>
    </location>
</feature>
<accession>A0ABU6NCB1</accession>
<keyword evidence="3" id="KW-0813">Transport</keyword>